<comment type="function">
    <text evidence="4">Catalyzes two steps in the biosynthesis of coenzyme A. In the first step cysteine is conjugated to 4'-phosphopantothenate to form 4-phosphopantothenoylcysteine, in the latter compound is decarboxylated to form 4'-phosphopantotheine.</text>
</comment>
<evidence type="ECO:0000256" key="3">
    <source>
        <dbReference type="HAMAP-Rule" id="MF_02225"/>
    </source>
</evidence>
<evidence type="ECO:0000256" key="2">
    <source>
        <dbReference type="ARBA" id="ARBA00023239"/>
    </source>
</evidence>
<dbReference type="GO" id="GO:0015941">
    <property type="term" value="P:pantothenate catabolic process"/>
    <property type="evidence" value="ECO:0007669"/>
    <property type="project" value="InterPro"/>
</dbReference>
<comment type="catalytic activity">
    <reaction evidence="3 4">
        <text>N-[(R)-4-phosphopantothenoyl]-L-cysteine + H(+) = (R)-4'-phosphopantetheine + CO2</text>
        <dbReference type="Rhea" id="RHEA:16793"/>
        <dbReference type="ChEBI" id="CHEBI:15378"/>
        <dbReference type="ChEBI" id="CHEBI:16526"/>
        <dbReference type="ChEBI" id="CHEBI:59458"/>
        <dbReference type="ChEBI" id="CHEBI:61723"/>
        <dbReference type="EC" id="4.1.1.36"/>
    </reaction>
</comment>
<dbReference type="NCBIfam" id="TIGR00521">
    <property type="entry name" value="coaBC_dfp"/>
    <property type="match status" value="1"/>
</dbReference>
<dbReference type="InterPro" id="IPR003382">
    <property type="entry name" value="Flavoprotein"/>
</dbReference>
<comment type="similarity">
    <text evidence="3 4">In the N-terminal section; belongs to the HFCD (homo-oligomeric flavin containing Cys decarboxylase) superfamily.</text>
</comment>
<dbReference type="InterPro" id="IPR007085">
    <property type="entry name" value="DNA/pantothenate-metab_flavo_C"/>
</dbReference>
<dbReference type="UniPathway" id="UPA00241">
    <property type="reaction ID" value="UER00353"/>
</dbReference>
<feature type="binding site" evidence="3">
    <location>
        <position position="273"/>
    </location>
    <ligand>
        <name>CTP</name>
        <dbReference type="ChEBI" id="CHEBI:37563"/>
    </ligand>
</feature>
<accession>A0A6G5QH32</accession>
<keyword evidence="8" id="KW-1185">Reference proteome</keyword>
<organism evidence="7 8">
    <name type="scientific">Campylobacter mucosalis CCUG 21559</name>
    <dbReference type="NCBI Taxonomy" id="1032067"/>
    <lineage>
        <taxon>Bacteria</taxon>
        <taxon>Pseudomonadati</taxon>
        <taxon>Campylobacterota</taxon>
        <taxon>Epsilonproteobacteria</taxon>
        <taxon>Campylobacterales</taxon>
        <taxon>Campylobacteraceae</taxon>
        <taxon>Campylobacter</taxon>
    </lineage>
</organism>
<evidence type="ECO:0000259" key="6">
    <source>
        <dbReference type="Pfam" id="PF04127"/>
    </source>
</evidence>
<dbReference type="Pfam" id="PF02441">
    <property type="entry name" value="Flavoprotein"/>
    <property type="match status" value="1"/>
</dbReference>
<evidence type="ECO:0000256" key="1">
    <source>
        <dbReference type="ARBA" id="ARBA00022793"/>
    </source>
</evidence>
<dbReference type="HAMAP" id="MF_02225">
    <property type="entry name" value="CoaBC"/>
    <property type="match status" value="1"/>
</dbReference>
<gene>
    <name evidence="7" type="primary">dfp</name>
    <name evidence="3" type="synonym">coaBC</name>
    <name evidence="7" type="ORF">CMUC_1248</name>
</gene>
<feature type="region of interest" description="Phosphopantothenate--cysteine ligase" evidence="3">
    <location>
        <begin position="187"/>
        <end position="390"/>
    </location>
</feature>
<dbReference type="EC" id="6.3.2.5" evidence="3"/>
<dbReference type="PANTHER" id="PTHR14359">
    <property type="entry name" value="HOMO-OLIGOMERIC FLAVIN CONTAINING CYS DECARBOXYLASE FAMILY"/>
    <property type="match status" value="1"/>
</dbReference>
<dbReference type="GO" id="GO:0046872">
    <property type="term" value="F:metal ion binding"/>
    <property type="evidence" value="ECO:0007669"/>
    <property type="project" value="UniProtKB-KW"/>
</dbReference>
<keyword evidence="3 4" id="KW-0285">Flavoprotein</keyword>
<dbReference type="SUPFAM" id="SSF102645">
    <property type="entry name" value="CoaB-like"/>
    <property type="match status" value="1"/>
</dbReference>
<dbReference type="AlphaFoldDB" id="A0A6G5QH32"/>
<dbReference type="EMBL" id="CP012542">
    <property type="protein sequence ID" value="QCD45013.1"/>
    <property type="molecule type" value="Genomic_DNA"/>
</dbReference>
<comment type="similarity">
    <text evidence="3 4">In the C-terminal section; belongs to the PPC synthetase family.</text>
</comment>
<dbReference type="GO" id="GO:0004632">
    <property type="term" value="F:phosphopantothenate--cysteine ligase activity"/>
    <property type="evidence" value="ECO:0007669"/>
    <property type="project" value="UniProtKB-UniRule"/>
</dbReference>
<dbReference type="InterPro" id="IPR005252">
    <property type="entry name" value="CoaBC"/>
</dbReference>
<dbReference type="EC" id="4.1.1.36" evidence="3"/>
<dbReference type="GO" id="GO:0015937">
    <property type="term" value="P:coenzyme A biosynthetic process"/>
    <property type="evidence" value="ECO:0007669"/>
    <property type="project" value="UniProtKB-UniRule"/>
</dbReference>
<dbReference type="GO" id="GO:0004633">
    <property type="term" value="F:phosphopantothenoylcysteine decarboxylase activity"/>
    <property type="evidence" value="ECO:0007669"/>
    <property type="project" value="UniProtKB-UniRule"/>
</dbReference>
<comment type="cofactor">
    <cofactor evidence="3">
        <name>FMN</name>
        <dbReference type="ChEBI" id="CHEBI:58210"/>
    </cofactor>
    <text evidence="3">Binds 1 FMN per subunit.</text>
</comment>
<evidence type="ECO:0000313" key="8">
    <source>
        <dbReference type="Proteomes" id="UP000503264"/>
    </source>
</evidence>
<keyword evidence="1 3" id="KW-0210">Decarboxylase</keyword>
<dbReference type="InterPro" id="IPR035929">
    <property type="entry name" value="CoaB-like_sf"/>
</dbReference>
<dbReference type="Pfam" id="PF04127">
    <property type="entry name" value="DFP"/>
    <property type="match status" value="1"/>
</dbReference>
<dbReference type="SUPFAM" id="SSF52507">
    <property type="entry name" value="Homo-oligomeric flavin-containing Cys decarboxylases, HFCD"/>
    <property type="match status" value="1"/>
</dbReference>
<comment type="pathway">
    <text evidence="3 4">Cofactor biosynthesis; coenzyme A biosynthesis; CoA from (R)-pantothenate: step 3/5.</text>
</comment>
<sequence>MLKDKKILLAVCGSVSFYKAYEILSRLKKLGADVRVMLSDGVLKFTNPLSFEALTSHPILCTGNENWQNKVSHIEYAKADLVLIAPASANTINCLANGVATSVFMQTLLATDAKILIAPAANNKMLENFATQRSFEILRQNGVKIIEPLTKILACGDLGRGALADVDTIIYEVKRALYEAKFQGKKVVITGGATSERIDDVRAISNFSSGKMAKALADAFYFLGANVSLISSVVYENLPYKTSKFTSTKELLSLCKNECENADLLVMSAAVSDYVSDKIFSGKLKKSELGDEWSLKLVKNLDILSELKGFKCQKIGFKLETNTQNAEQNAKDMLKNKELNAVCLNILGSQNGFGSDKNEVKFITQNDSIDLGLDDKSNIALKIANLASNL</sequence>
<keyword evidence="3" id="KW-0479">Metal-binding</keyword>
<dbReference type="GO" id="GO:0071513">
    <property type="term" value="C:phosphopantothenoylcysteine decarboxylase complex"/>
    <property type="evidence" value="ECO:0007669"/>
    <property type="project" value="TreeGrafter"/>
</dbReference>
<protein>
    <recommendedName>
        <fullName evidence="3">Coenzyme A biosynthesis bifunctional protein CoaBC</fullName>
    </recommendedName>
    <alternativeName>
        <fullName evidence="3">DNA/pantothenate metabolism flavoprotein</fullName>
    </alternativeName>
    <alternativeName>
        <fullName evidence="3">Phosphopantothenoylcysteine synthetase/decarboxylase</fullName>
        <shortName evidence="3">PPCS-PPCDC</shortName>
    </alternativeName>
    <domain>
        <recommendedName>
            <fullName evidence="3">Phosphopantothenoylcysteine decarboxylase</fullName>
            <shortName evidence="3">PPC decarboxylase</shortName>
            <shortName evidence="3">PPC-DC</shortName>
            <ecNumber evidence="3">4.1.1.36</ecNumber>
        </recommendedName>
        <alternativeName>
            <fullName evidence="3">CoaC</fullName>
        </alternativeName>
    </domain>
    <domain>
        <recommendedName>
            <fullName evidence="3">Phosphopantothenate--cysteine ligase</fullName>
            <ecNumber evidence="3">6.3.2.5</ecNumber>
        </recommendedName>
        <alternativeName>
            <fullName evidence="3">CoaB</fullName>
        </alternativeName>
        <alternativeName>
            <fullName evidence="3">Phosphopantothenoylcysteine synthetase</fullName>
            <shortName evidence="3">PPC synthetase</shortName>
            <shortName evidence="3">PPC-S</shortName>
        </alternativeName>
    </domain>
</protein>
<keyword evidence="2 3" id="KW-0456">Lyase</keyword>
<dbReference type="InterPro" id="IPR036551">
    <property type="entry name" value="Flavin_trans-like"/>
</dbReference>
<feature type="binding site" evidence="3">
    <location>
        <position position="283"/>
    </location>
    <ligand>
        <name>CTP</name>
        <dbReference type="ChEBI" id="CHEBI:37563"/>
    </ligand>
</feature>
<comment type="function">
    <text evidence="3">Catalyzes two sequential steps in the biosynthesis of coenzyme A. In the first step cysteine is conjugated to 4'-phosphopantothenate to form 4-phosphopantothenoylcysteine. In the second step the latter compound is decarboxylated to form 4'-phosphopantotheine.</text>
</comment>
<evidence type="ECO:0000259" key="5">
    <source>
        <dbReference type="Pfam" id="PF02441"/>
    </source>
</evidence>
<reference evidence="7 8" key="1">
    <citation type="submission" date="2016-07" db="EMBL/GenBank/DDBJ databases">
        <title>Comparative genomics of the Campylobacter concisus group.</title>
        <authorList>
            <person name="Miller W.G."/>
            <person name="Yee E."/>
            <person name="Chapman M.H."/>
            <person name="Huynh S."/>
            <person name="Bono J.L."/>
            <person name="On S.L.W."/>
            <person name="StLeger J."/>
            <person name="Foster G."/>
            <person name="Parker C.T."/>
        </authorList>
    </citation>
    <scope>NUCLEOTIDE SEQUENCE [LARGE SCALE GENOMIC DNA]</scope>
    <source>
        <strain evidence="7 8">CCUG 21559</strain>
    </source>
</reference>
<comment type="pathway">
    <text evidence="3 4">Cofactor biosynthesis; coenzyme A biosynthesis; CoA from (R)-pantothenate: step 2/5.</text>
</comment>
<feature type="binding site" evidence="3">
    <location>
        <position position="317"/>
    </location>
    <ligand>
        <name>CTP</name>
        <dbReference type="ChEBI" id="CHEBI:37563"/>
    </ligand>
</feature>
<comment type="cofactor">
    <cofactor evidence="3">
        <name>Mg(2+)</name>
        <dbReference type="ChEBI" id="CHEBI:18420"/>
    </cofactor>
</comment>
<evidence type="ECO:0000256" key="4">
    <source>
        <dbReference type="RuleBase" id="RU364078"/>
    </source>
</evidence>
<feature type="region of interest" description="Phosphopantothenoylcysteine decarboxylase" evidence="3">
    <location>
        <begin position="1"/>
        <end position="186"/>
    </location>
</feature>
<keyword evidence="3" id="KW-0460">Magnesium</keyword>
<keyword evidence="3 4" id="KW-0436">Ligase</keyword>
<comment type="caution">
    <text evidence="3">Lacks conserved residue(s) required for the propagation of feature annotation.</text>
</comment>
<keyword evidence="3 4" id="KW-0288">FMN</keyword>
<feature type="active site" description="Proton donor" evidence="3">
    <location>
        <position position="155"/>
    </location>
</feature>
<feature type="domain" description="DNA/pantothenate metabolism flavoprotein C-terminal" evidence="6">
    <location>
        <begin position="183"/>
        <end position="386"/>
    </location>
</feature>
<dbReference type="PANTHER" id="PTHR14359:SF6">
    <property type="entry name" value="PHOSPHOPANTOTHENOYLCYSTEINE DECARBOXYLASE"/>
    <property type="match status" value="1"/>
</dbReference>
<keyword evidence="3" id="KW-0511">Multifunctional enzyme</keyword>
<comment type="catalytic activity">
    <reaction evidence="3 4">
        <text>(R)-4'-phosphopantothenate + L-cysteine + CTP = N-[(R)-4-phosphopantothenoyl]-L-cysteine + CMP + diphosphate + H(+)</text>
        <dbReference type="Rhea" id="RHEA:19397"/>
        <dbReference type="ChEBI" id="CHEBI:10986"/>
        <dbReference type="ChEBI" id="CHEBI:15378"/>
        <dbReference type="ChEBI" id="CHEBI:33019"/>
        <dbReference type="ChEBI" id="CHEBI:35235"/>
        <dbReference type="ChEBI" id="CHEBI:37563"/>
        <dbReference type="ChEBI" id="CHEBI:59458"/>
        <dbReference type="ChEBI" id="CHEBI:60377"/>
        <dbReference type="EC" id="6.3.2.5"/>
    </reaction>
</comment>
<dbReference type="Proteomes" id="UP000503264">
    <property type="component" value="Chromosome"/>
</dbReference>
<evidence type="ECO:0000313" key="7">
    <source>
        <dbReference type="EMBL" id="QCD45013.1"/>
    </source>
</evidence>
<dbReference type="Gene3D" id="3.40.50.1950">
    <property type="entry name" value="Flavin prenyltransferase-like"/>
    <property type="match status" value="1"/>
</dbReference>
<feature type="binding site" evidence="3">
    <location>
        <position position="337"/>
    </location>
    <ligand>
        <name>CTP</name>
        <dbReference type="ChEBI" id="CHEBI:37563"/>
    </ligand>
</feature>
<feature type="domain" description="Flavoprotein" evidence="5">
    <location>
        <begin position="5"/>
        <end position="170"/>
    </location>
</feature>
<name>A0A6G5QH32_9BACT</name>
<dbReference type="RefSeq" id="WP_171993903.1">
    <property type="nucleotide sequence ID" value="NZ_CP012542.1"/>
</dbReference>
<dbReference type="Gene3D" id="3.40.50.10300">
    <property type="entry name" value="CoaB-like"/>
    <property type="match status" value="1"/>
</dbReference>
<proteinExistence type="inferred from homology"/>
<dbReference type="GO" id="GO:0010181">
    <property type="term" value="F:FMN binding"/>
    <property type="evidence" value="ECO:0007669"/>
    <property type="project" value="UniProtKB-UniRule"/>
</dbReference>